<accession>A0A2N5XW42</accession>
<comment type="caution">
    <text evidence="2">The sequence shown here is derived from an EMBL/GenBank/DDBJ whole genome shotgun (WGS) entry which is preliminary data.</text>
</comment>
<proteinExistence type="predicted"/>
<keyword evidence="1" id="KW-0472">Membrane</keyword>
<keyword evidence="1" id="KW-1133">Transmembrane helix</keyword>
<evidence type="ECO:0000256" key="1">
    <source>
        <dbReference type="SAM" id="Phobius"/>
    </source>
</evidence>
<keyword evidence="3" id="KW-1185">Reference proteome</keyword>
<protein>
    <submittedName>
        <fullName evidence="2">Uncharacterized protein</fullName>
    </submittedName>
</protein>
<gene>
    <name evidence="2" type="ORF">C0081_00355</name>
</gene>
<dbReference type="AlphaFoldDB" id="A0A2N5XW42"/>
<sequence length="95" mass="10181">MDLAALLKFLLLIMFSPPGIANFIICTLLKKRIYASIAAVIAASAFMFFNQAVFGQQAGSAYTVSSIIAVLAMLITSHVAFTIGEKVIRANLAKK</sequence>
<name>A0A2N5XW42_9HYPH</name>
<evidence type="ECO:0000313" key="2">
    <source>
        <dbReference type="EMBL" id="PLW78736.1"/>
    </source>
</evidence>
<reference evidence="2 3" key="1">
    <citation type="submission" date="2018-01" db="EMBL/GenBank/DDBJ databases">
        <title>The draft genome sequence of Cohaesibacter sp. H1304.</title>
        <authorList>
            <person name="Wang N.-N."/>
            <person name="Du Z.-J."/>
        </authorList>
    </citation>
    <scope>NUCLEOTIDE SEQUENCE [LARGE SCALE GENOMIC DNA]</scope>
    <source>
        <strain evidence="2 3">H1304</strain>
    </source>
</reference>
<evidence type="ECO:0000313" key="3">
    <source>
        <dbReference type="Proteomes" id="UP000234881"/>
    </source>
</evidence>
<organism evidence="2 3">
    <name type="scientific">Cohaesibacter celericrescens</name>
    <dbReference type="NCBI Taxonomy" id="2067669"/>
    <lineage>
        <taxon>Bacteria</taxon>
        <taxon>Pseudomonadati</taxon>
        <taxon>Pseudomonadota</taxon>
        <taxon>Alphaproteobacteria</taxon>
        <taxon>Hyphomicrobiales</taxon>
        <taxon>Cohaesibacteraceae</taxon>
    </lineage>
</organism>
<keyword evidence="1" id="KW-0812">Transmembrane</keyword>
<feature type="transmembrane region" description="Helical" evidence="1">
    <location>
        <begin position="33"/>
        <end position="49"/>
    </location>
</feature>
<dbReference type="Proteomes" id="UP000234881">
    <property type="component" value="Unassembled WGS sequence"/>
</dbReference>
<dbReference type="EMBL" id="PKUQ01000001">
    <property type="protein sequence ID" value="PLW78736.1"/>
    <property type="molecule type" value="Genomic_DNA"/>
</dbReference>
<feature type="transmembrane region" description="Helical" evidence="1">
    <location>
        <begin position="61"/>
        <end position="81"/>
    </location>
</feature>